<sequence length="254" mass="27547">MVRRPIAARSSGFPASTPGHHHSSRRPFYKSKRLRHAHVCLSSSGQEANKGKSGIQHAAVSASPENPAVPVTSVPYTLSPSPTRVGEGAQRYRGFPGVPAYVLAPDVIVFNPRKTVSPSGKPLTKEPPSDSPADGHALSPNTNRWVSGRPWHRNSRSSTSAPRTRWWPESGIVFGSSRLGQSASRPLEHSAYPTLADIVAPDVAFTEGYEQLAISAFEMYRGAAARRNNYQHPLQSPRAASTWNQTTPFSAFTT</sequence>
<protein>
    <submittedName>
        <fullName evidence="1">Uncharacterized protein</fullName>
    </submittedName>
</protein>
<dbReference type="EMBL" id="CM023483">
    <property type="protein sequence ID" value="KAH6934921.1"/>
    <property type="molecule type" value="Genomic_DNA"/>
</dbReference>
<comment type="caution">
    <text evidence="1">The sequence shown here is derived from an EMBL/GenBank/DDBJ whole genome shotgun (WGS) entry which is preliminary data.</text>
</comment>
<evidence type="ECO:0000313" key="2">
    <source>
        <dbReference type="Proteomes" id="UP000821845"/>
    </source>
</evidence>
<evidence type="ECO:0000313" key="1">
    <source>
        <dbReference type="EMBL" id="KAH6934921.1"/>
    </source>
</evidence>
<dbReference type="Proteomes" id="UP000821845">
    <property type="component" value="Chromosome 3"/>
</dbReference>
<keyword evidence="2" id="KW-1185">Reference proteome</keyword>
<gene>
    <name evidence="1" type="ORF">HPB50_002208</name>
</gene>
<accession>A0ACB7SIX4</accession>
<proteinExistence type="predicted"/>
<reference evidence="1" key="1">
    <citation type="submission" date="2020-05" db="EMBL/GenBank/DDBJ databases">
        <title>Large-scale comparative analyses of tick genomes elucidate their genetic diversity and vector capacities.</title>
        <authorList>
            <person name="Jia N."/>
            <person name="Wang J."/>
            <person name="Shi W."/>
            <person name="Du L."/>
            <person name="Sun Y."/>
            <person name="Zhan W."/>
            <person name="Jiang J."/>
            <person name="Wang Q."/>
            <person name="Zhang B."/>
            <person name="Ji P."/>
            <person name="Sakyi L.B."/>
            <person name="Cui X."/>
            <person name="Yuan T."/>
            <person name="Jiang B."/>
            <person name="Yang W."/>
            <person name="Lam T.T.-Y."/>
            <person name="Chang Q."/>
            <person name="Ding S."/>
            <person name="Wang X."/>
            <person name="Zhu J."/>
            <person name="Ruan X."/>
            <person name="Zhao L."/>
            <person name="Wei J."/>
            <person name="Que T."/>
            <person name="Du C."/>
            <person name="Cheng J."/>
            <person name="Dai P."/>
            <person name="Han X."/>
            <person name="Huang E."/>
            <person name="Gao Y."/>
            <person name="Liu J."/>
            <person name="Shao H."/>
            <person name="Ye R."/>
            <person name="Li L."/>
            <person name="Wei W."/>
            <person name="Wang X."/>
            <person name="Wang C."/>
            <person name="Yang T."/>
            <person name="Huo Q."/>
            <person name="Li W."/>
            <person name="Guo W."/>
            <person name="Chen H."/>
            <person name="Zhou L."/>
            <person name="Ni X."/>
            <person name="Tian J."/>
            <person name="Zhou Y."/>
            <person name="Sheng Y."/>
            <person name="Liu T."/>
            <person name="Pan Y."/>
            <person name="Xia L."/>
            <person name="Li J."/>
            <person name="Zhao F."/>
            <person name="Cao W."/>
        </authorList>
    </citation>
    <scope>NUCLEOTIDE SEQUENCE</scope>
    <source>
        <strain evidence="1">Hyas-2018</strain>
    </source>
</reference>
<organism evidence="1 2">
    <name type="scientific">Hyalomma asiaticum</name>
    <name type="common">Tick</name>
    <dbReference type="NCBI Taxonomy" id="266040"/>
    <lineage>
        <taxon>Eukaryota</taxon>
        <taxon>Metazoa</taxon>
        <taxon>Ecdysozoa</taxon>
        <taxon>Arthropoda</taxon>
        <taxon>Chelicerata</taxon>
        <taxon>Arachnida</taxon>
        <taxon>Acari</taxon>
        <taxon>Parasitiformes</taxon>
        <taxon>Ixodida</taxon>
        <taxon>Ixodoidea</taxon>
        <taxon>Ixodidae</taxon>
        <taxon>Hyalomminae</taxon>
        <taxon>Hyalomma</taxon>
    </lineage>
</organism>
<name>A0ACB7SIX4_HYAAI</name>